<dbReference type="EMBL" id="MAVT02001140">
    <property type="protein sequence ID" value="POS71896.1"/>
    <property type="molecule type" value="Genomic_DNA"/>
</dbReference>
<dbReference type="EC" id="3.2.1.40" evidence="2"/>
<evidence type="ECO:0000313" key="9">
    <source>
        <dbReference type="Proteomes" id="UP000094444"/>
    </source>
</evidence>
<dbReference type="GO" id="GO:0005975">
    <property type="term" value="P:carbohydrate metabolic process"/>
    <property type="evidence" value="ECO:0007669"/>
    <property type="project" value="InterPro"/>
</dbReference>
<dbReference type="OrthoDB" id="10036721at2759"/>
<dbReference type="GO" id="GO:0030596">
    <property type="term" value="F:alpha-L-rhamnosidase activity"/>
    <property type="evidence" value="ECO:0007669"/>
    <property type="project" value="UniProtKB-EC"/>
</dbReference>
<evidence type="ECO:0000259" key="7">
    <source>
        <dbReference type="Pfam" id="PF17390"/>
    </source>
</evidence>
<comment type="caution">
    <text evidence="8">The sequence shown here is derived from an EMBL/GenBank/DDBJ whole genome shotgun (WGS) entry which is preliminary data.</text>
</comment>
<evidence type="ECO:0000256" key="2">
    <source>
        <dbReference type="ARBA" id="ARBA00012652"/>
    </source>
</evidence>
<dbReference type="AlphaFoldDB" id="A0A2P5HNR4"/>
<evidence type="ECO:0000259" key="5">
    <source>
        <dbReference type="Pfam" id="PF08531"/>
    </source>
</evidence>
<evidence type="ECO:0000256" key="3">
    <source>
        <dbReference type="ARBA" id="ARBA00022801"/>
    </source>
</evidence>
<proteinExistence type="predicted"/>
<dbReference type="InParanoid" id="A0A2P5HNR4"/>
<dbReference type="InterPro" id="IPR016007">
    <property type="entry name" value="Alpha_rhamnosid"/>
</dbReference>
<reference evidence="8" key="1">
    <citation type="submission" date="2017-09" db="EMBL/GenBank/DDBJ databases">
        <title>Polyketide synthases of a Diaporthe helianthi virulent isolate.</title>
        <authorList>
            <person name="Baroncelli R."/>
        </authorList>
    </citation>
    <scope>NUCLEOTIDE SEQUENCE [LARGE SCALE GENOMIC DNA]</scope>
    <source>
        <strain evidence="8">7/96</strain>
    </source>
</reference>
<dbReference type="InterPro" id="IPR008902">
    <property type="entry name" value="Rhamnosid_concanavalin"/>
</dbReference>
<evidence type="ECO:0000259" key="6">
    <source>
        <dbReference type="Pfam" id="PF17389"/>
    </source>
</evidence>
<dbReference type="Pfam" id="PF17389">
    <property type="entry name" value="Bac_rhamnosid6H"/>
    <property type="match status" value="1"/>
</dbReference>
<dbReference type="InterPro" id="IPR013737">
    <property type="entry name" value="Bac_rhamnosid_N"/>
</dbReference>
<dbReference type="PIRSF" id="PIRSF010631">
    <property type="entry name" value="A-rhamnsds"/>
    <property type="match status" value="1"/>
</dbReference>
<dbReference type="InterPro" id="IPR035398">
    <property type="entry name" value="Bac_rhamnosid_C"/>
</dbReference>
<dbReference type="Pfam" id="PF25788">
    <property type="entry name" value="Ig_Rha78A_N"/>
    <property type="match status" value="1"/>
</dbReference>
<dbReference type="Gene3D" id="2.60.120.260">
    <property type="entry name" value="Galactose-binding domain-like"/>
    <property type="match status" value="2"/>
</dbReference>
<dbReference type="SUPFAM" id="SSF48208">
    <property type="entry name" value="Six-hairpin glycosidases"/>
    <property type="match status" value="1"/>
</dbReference>
<dbReference type="InterPro" id="IPR008928">
    <property type="entry name" value="6-hairpin_glycosidase_sf"/>
</dbReference>
<keyword evidence="3" id="KW-0378">Hydrolase</keyword>
<evidence type="ECO:0000259" key="4">
    <source>
        <dbReference type="Pfam" id="PF05592"/>
    </source>
</evidence>
<evidence type="ECO:0000313" key="8">
    <source>
        <dbReference type="EMBL" id="POS71896.1"/>
    </source>
</evidence>
<feature type="domain" description="Alpha-L-rhamnosidase six-hairpin glycosidase" evidence="6">
    <location>
        <begin position="434"/>
        <end position="788"/>
    </location>
</feature>
<gene>
    <name evidence="8" type="ORF">DHEL01_v209707</name>
</gene>
<evidence type="ECO:0000256" key="1">
    <source>
        <dbReference type="ARBA" id="ARBA00001445"/>
    </source>
</evidence>
<accession>A0A2P5HNR4</accession>
<dbReference type="InterPro" id="IPR035396">
    <property type="entry name" value="Bac_rhamnosid6H"/>
</dbReference>
<dbReference type="PANTHER" id="PTHR33307">
    <property type="entry name" value="ALPHA-RHAMNOSIDASE (EUROFUNG)"/>
    <property type="match status" value="1"/>
</dbReference>
<dbReference type="Gene3D" id="2.60.40.10">
    <property type="entry name" value="Immunoglobulins"/>
    <property type="match status" value="1"/>
</dbReference>
<dbReference type="Gene3D" id="2.60.420.10">
    <property type="entry name" value="Maltose phosphorylase, domain 3"/>
    <property type="match status" value="1"/>
</dbReference>
<sequence>MAVSISAISFEHHRQAFGIAETRPRVSWRFEGDAVDWEQSAYDLEITRGPDGVPKLYSIADSVDSVLVPWPDEALSSGESAKVRVRAYGKEGQASTEWSDYSSVETGLLSTEDWQGAVPIAADRPTELDTAKHPIQFRKAFDVDAEVASARLYITALGLYVAELNGERVGDHQLAPGYMSYQFRHTYDTYDVTAQIQQGRNAIGVTIGEGWWAGRFGLNGRRNTWGDTLGVQALLVVTLQDGSTVTVKTDTNSAWRATAEGPIITSDIYDGEVYDSSAEIPGWSTGGFDDSNWLQVIELPAVQGCLTSPDGPPMRKLIELAPQTITTTDSGKTVVDFGQNLVGWLNITVAGPAGTNITFRHAEVLLLNGDIATEPLRSAKQTDILILSGNSTVSWEPHFTYHGFRYVEVTGWPTDSTPLDASSIRAEVVFSDMERTGYFESSHDLLNKFHENVIWSMRGNFLGVPTDCPQRDERLGWTGDAHAFAPTSNYLYGASGFWRAWLKDLWSETNADPTKASPEFSPTNDLAVESGSMPRRPVAVWGDVIVGTPWALYQTTGDTVMLEEQYEGSRTWIDQGIPRNEVGLWNRSTWQYGDWLDPKAPEAQADLATTHRFLVADAYLIQMTRLLSNMGTVLGKTADSEKYASDRLELVSAFRDAWIEPYDLIANVTQTALALGIRFEIFDSDTLPRAAETLNSIIANNSYLVGTGFAGTQQLGFALTSINSTSAFYSMLLQTQVPSWLYQVVQGGTTTWERWDSLLPNGTINGSGMTSFNHYAFGSVADWIHQKIGGLAPAVPGWRVVQVAPEPGGGITNAAASYLGPYGKVSTSWRVGPDGKGFDLEVVVPPNSQAEVILPGSKTTEMVGSGTHTFQDATFEMPA</sequence>
<comment type="catalytic activity">
    <reaction evidence="1">
        <text>Hydrolysis of terminal non-reducing alpha-L-rhamnose residues in alpha-L-rhamnosides.</text>
        <dbReference type="EC" id="3.2.1.40"/>
    </reaction>
</comment>
<dbReference type="Pfam" id="PF17390">
    <property type="entry name" value="Bac_rhamnosid_C"/>
    <property type="match status" value="1"/>
</dbReference>
<keyword evidence="9" id="KW-1185">Reference proteome</keyword>
<organism evidence="8 9">
    <name type="scientific">Diaporthe helianthi</name>
    <dbReference type="NCBI Taxonomy" id="158607"/>
    <lineage>
        <taxon>Eukaryota</taxon>
        <taxon>Fungi</taxon>
        <taxon>Dikarya</taxon>
        <taxon>Ascomycota</taxon>
        <taxon>Pezizomycotina</taxon>
        <taxon>Sordariomycetes</taxon>
        <taxon>Sordariomycetidae</taxon>
        <taxon>Diaporthales</taxon>
        <taxon>Diaporthaceae</taxon>
        <taxon>Diaporthe</taxon>
    </lineage>
</organism>
<feature type="domain" description="Alpha-L-rhamnosidase C-terminal" evidence="7">
    <location>
        <begin position="790"/>
        <end position="867"/>
    </location>
</feature>
<dbReference type="STRING" id="158607.A0A2P5HNR4"/>
<feature type="domain" description="Alpha-L-rhamnosidase concanavalin-like" evidence="4">
    <location>
        <begin position="327"/>
        <end position="429"/>
    </location>
</feature>
<feature type="domain" description="Bacterial alpha-L-rhamnosidase N-terminal" evidence="5">
    <location>
        <begin position="146"/>
        <end position="316"/>
    </location>
</feature>
<dbReference type="Pfam" id="PF05592">
    <property type="entry name" value="Bac_rhamnosid"/>
    <property type="match status" value="1"/>
</dbReference>
<protein>
    <recommendedName>
        <fullName evidence="2">alpha-L-rhamnosidase</fullName>
        <ecNumber evidence="2">3.2.1.40</ecNumber>
    </recommendedName>
</protein>
<dbReference type="Gene3D" id="1.50.10.10">
    <property type="match status" value="1"/>
</dbReference>
<dbReference type="PANTHER" id="PTHR33307:SF6">
    <property type="entry name" value="ALPHA-RHAMNOSIDASE (EUROFUNG)-RELATED"/>
    <property type="match status" value="1"/>
</dbReference>
<name>A0A2P5HNR4_DIAHE</name>
<dbReference type="InterPro" id="IPR013783">
    <property type="entry name" value="Ig-like_fold"/>
</dbReference>
<dbReference type="InterPro" id="IPR012341">
    <property type="entry name" value="6hp_glycosidase-like_sf"/>
</dbReference>
<dbReference type="Proteomes" id="UP000094444">
    <property type="component" value="Unassembled WGS sequence"/>
</dbReference>
<dbReference type="Pfam" id="PF08531">
    <property type="entry name" value="Bac_rhamnosid_N"/>
    <property type="match status" value="1"/>
</dbReference>